<dbReference type="AlphaFoldDB" id="A0A238URR2"/>
<reference evidence="1 2" key="1">
    <citation type="submission" date="2017-06" db="EMBL/GenBank/DDBJ databases">
        <authorList>
            <person name="Kim H.J."/>
            <person name="Triplett B.A."/>
        </authorList>
    </citation>
    <scope>NUCLEOTIDE SEQUENCE [LARGE SCALE GENOMIC DNA]</scope>
    <source>
        <strain evidence="1 2">DSM 8800</strain>
    </source>
</reference>
<dbReference type="Pfam" id="PF13783">
    <property type="entry name" value="DUF4177"/>
    <property type="match status" value="1"/>
</dbReference>
<keyword evidence="2" id="KW-1185">Reference proteome</keyword>
<dbReference type="InterPro" id="IPR025234">
    <property type="entry name" value="YjzH-like"/>
</dbReference>
<dbReference type="EMBL" id="FZNQ01000001">
    <property type="protein sequence ID" value="SNR24347.1"/>
    <property type="molecule type" value="Genomic_DNA"/>
</dbReference>
<dbReference type="RefSeq" id="WP_143420332.1">
    <property type="nucleotide sequence ID" value="NZ_FZNQ01000001.1"/>
</dbReference>
<name>A0A238URR2_HALVU</name>
<accession>A0A238URR2</accession>
<evidence type="ECO:0008006" key="3">
    <source>
        <dbReference type="Google" id="ProtNLM"/>
    </source>
</evidence>
<proteinExistence type="predicted"/>
<gene>
    <name evidence="1" type="ORF">SAMN06264855_101253</name>
</gene>
<evidence type="ECO:0000313" key="2">
    <source>
        <dbReference type="Proteomes" id="UP000198397"/>
    </source>
</evidence>
<sequence>MATEQQYEYRCVAIVGFGGKTTRILNEYARDGWELVEVTWIWHYLKRPVD</sequence>
<organism evidence="1 2">
    <name type="scientific">Halorubrum vacuolatum</name>
    <name type="common">Natronobacterium vacuolatum</name>
    <dbReference type="NCBI Taxonomy" id="63740"/>
    <lineage>
        <taxon>Archaea</taxon>
        <taxon>Methanobacteriati</taxon>
        <taxon>Methanobacteriota</taxon>
        <taxon>Stenosarchaea group</taxon>
        <taxon>Halobacteria</taxon>
        <taxon>Halobacteriales</taxon>
        <taxon>Haloferacaceae</taxon>
        <taxon>Halorubrum</taxon>
    </lineage>
</organism>
<evidence type="ECO:0000313" key="1">
    <source>
        <dbReference type="EMBL" id="SNR24347.1"/>
    </source>
</evidence>
<dbReference type="Proteomes" id="UP000198397">
    <property type="component" value="Unassembled WGS sequence"/>
</dbReference>
<dbReference type="OrthoDB" id="141067at2157"/>
<protein>
    <recommendedName>
        <fullName evidence="3">DUF4177 domain-containing protein</fullName>
    </recommendedName>
</protein>